<dbReference type="OrthoDB" id="3268930at2"/>
<dbReference type="Proteomes" id="UP000000628">
    <property type="component" value="Chromosome"/>
</dbReference>
<dbReference type="HOGENOM" id="CLU_041141_3_1_11"/>
<organism evidence="3 4">
    <name type="scientific">Jonesia denitrificans (strain ATCC 14870 / DSM 20603 / BCRC 15368 / CIP 55.134 / JCM 11481 / NBRC 15587 / NCTC 10816 / Prevot 55134)</name>
    <name type="common">Listeria denitrificans</name>
    <dbReference type="NCBI Taxonomy" id="471856"/>
    <lineage>
        <taxon>Bacteria</taxon>
        <taxon>Bacillati</taxon>
        <taxon>Actinomycetota</taxon>
        <taxon>Actinomycetes</taxon>
        <taxon>Micrococcales</taxon>
        <taxon>Jonesiaceae</taxon>
        <taxon>Jonesia</taxon>
    </lineage>
</organism>
<evidence type="ECO:0000313" key="4">
    <source>
        <dbReference type="Proteomes" id="UP000000628"/>
    </source>
</evidence>
<dbReference type="KEGG" id="jde:Jden_1287"/>
<evidence type="ECO:0000313" key="3">
    <source>
        <dbReference type="EMBL" id="ACV08943.1"/>
    </source>
</evidence>
<dbReference type="Pfam" id="PF25583">
    <property type="entry name" value="WCX"/>
    <property type="match status" value="1"/>
</dbReference>
<feature type="domain" description="WYL" evidence="1">
    <location>
        <begin position="149"/>
        <end position="212"/>
    </location>
</feature>
<feature type="domain" description="WCX" evidence="2">
    <location>
        <begin position="254"/>
        <end position="318"/>
    </location>
</feature>
<dbReference type="eggNOG" id="COG2378">
    <property type="taxonomic scope" value="Bacteria"/>
</dbReference>
<dbReference type="PANTHER" id="PTHR34580">
    <property type="match status" value="1"/>
</dbReference>
<protein>
    <submittedName>
        <fullName evidence="3">Putative transcriptional regulator protein</fullName>
    </submittedName>
</protein>
<dbReference type="InterPro" id="IPR051534">
    <property type="entry name" value="CBASS_pafABC_assoc_protein"/>
</dbReference>
<dbReference type="EMBL" id="CP001706">
    <property type="protein sequence ID" value="ACV08943.1"/>
    <property type="molecule type" value="Genomic_DNA"/>
</dbReference>
<dbReference type="AlphaFoldDB" id="C7R486"/>
<reference evidence="3 4" key="1">
    <citation type="journal article" date="2009" name="Stand. Genomic Sci.">
        <title>Complete genome sequence of Jonesia denitrificans type strain (Prevot 55134).</title>
        <authorList>
            <person name="Pukall R."/>
            <person name="Gehrich-Schroter G."/>
            <person name="Lapidus A."/>
            <person name="Nolan M."/>
            <person name="Glavina Del Rio T."/>
            <person name="Lucas S."/>
            <person name="Chen F."/>
            <person name="Tice H."/>
            <person name="Pitluck S."/>
            <person name="Cheng J.F."/>
            <person name="Copeland A."/>
            <person name="Saunders E."/>
            <person name="Brettin T."/>
            <person name="Detter J.C."/>
            <person name="Bruce D."/>
            <person name="Goodwin L."/>
            <person name="Pati A."/>
            <person name="Ivanova N."/>
            <person name="Mavromatis K."/>
            <person name="Ovchinnikova G."/>
            <person name="Chen A."/>
            <person name="Palaniappan K."/>
            <person name="Land M."/>
            <person name="Hauser L."/>
            <person name="Chang Y.J."/>
            <person name="Jeffries C.D."/>
            <person name="Chain P."/>
            <person name="Goker M."/>
            <person name="Bristow J."/>
            <person name="Eisen J.A."/>
            <person name="Markowitz V."/>
            <person name="Hugenholtz P."/>
            <person name="Kyrpides N.C."/>
            <person name="Klenk H.P."/>
            <person name="Han C."/>
        </authorList>
    </citation>
    <scope>NUCLEOTIDE SEQUENCE [LARGE SCALE GENOMIC DNA]</scope>
    <source>
        <strain evidence="4">ATCC 14870 / DSM 20603 / BCRC 15368 / CIP 55.134 / JCM 11481 / NBRC 15587 / NCTC 10816 / Prevot 55134</strain>
    </source>
</reference>
<evidence type="ECO:0000259" key="1">
    <source>
        <dbReference type="Pfam" id="PF13280"/>
    </source>
</evidence>
<accession>C7R486</accession>
<sequence>MMNSSVSPSERLLNLVIALRNTTGRMTRRDIANKVAGYSPHASPAAFERMFERDKELLRDLGIPLVTDDALHPEDVGYRIDHDQYALGDVQLSAQEFAVLGVAAGLWRHSGVEQLSSRALTKLRAGYDGPQEVEFLTGVYLSLRDVTDAFEPVIVALSRRCAVRCDYRSAHSGVTRRRVIEPWRLVLRESHWYVIGRDQDAGEPRVFKLARMVGKVVPVGGQGSVTIPENVDTDALMGQSESQVNDRLVLAVLPGKALRLTASMRKDGQLRSDGRIVWVGTWDGRESVSEEIAALGPDVLVLEPAQLRDHVVSRLQAATVLAGETDNSKERHDG</sequence>
<dbReference type="Pfam" id="PF13280">
    <property type="entry name" value="WYL"/>
    <property type="match status" value="1"/>
</dbReference>
<proteinExistence type="predicted"/>
<dbReference type="PANTHER" id="PTHR34580:SF3">
    <property type="entry name" value="PROTEIN PAFB"/>
    <property type="match status" value="1"/>
</dbReference>
<name>C7R486_JONDD</name>
<dbReference type="PROSITE" id="PS52050">
    <property type="entry name" value="WYL"/>
    <property type="match status" value="1"/>
</dbReference>
<dbReference type="InterPro" id="IPR057727">
    <property type="entry name" value="WCX_dom"/>
</dbReference>
<keyword evidence="4" id="KW-1185">Reference proteome</keyword>
<evidence type="ECO:0000259" key="2">
    <source>
        <dbReference type="Pfam" id="PF25583"/>
    </source>
</evidence>
<dbReference type="InterPro" id="IPR026881">
    <property type="entry name" value="WYL_dom"/>
</dbReference>
<gene>
    <name evidence="3" type="ordered locus">Jden_1287</name>
</gene>
<dbReference type="STRING" id="471856.Jden_1287"/>